<dbReference type="Proteomes" id="UP000318331">
    <property type="component" value="Unassembled WGS sequence"/>
</dbReference>
<dbReference type="Pfam" id="PF04073">
    <property type="entry name" value="tRNA_edit"/>
    <property type="match status" value="1"/>
</dbReference>
<comment type="caution">
    <text evidence="7">The sequence shown here is derived from an EMBL/GenBank/DDBJ whole genome shotgun (WGS) entry which is preliminary data.</text>
</comment>
<dbReference type="PANTHER" id="PTHR30411:SF0">
    <property type="entry name" value="CYS-TRNA(PRO)_CYS-TRNA(CYS) DEACYLASE YBAK"/>
    <property type="match status" value="1"/>
</dbReference>
<dbReference type="GO" id="GO:0002161">
    <property type="term" value="F:aminoacyl-tRNA deacylase activity"/>
    <property type="evidence" value="ECO:0007669"/>
    <property type="project" value="InterPro"/>
</dbReference>
<evidence type="ECO:0000259" key="6">
    <source>
        <dbReference type="Pfam" id="PF04073"/>
    </source>
</evidence>
<gene>
    <name evidence="7" type="ORF">FB466_2063</name>
</gene>
<feature type="domain" description="YbaK/aminoacyl-tRNA synthetase-associated" evidence="6">
    <location>
        <begin position="33"/>
        <end position="152"/>
    </location>
</feature>
<dbReference type="GO" id="GO:0016829">
    <property type="term" value="F:lyase activity"/>
    <property type="evidence" value="ECO:0007669"/>
    <property type="project" value="UniProtKB-KW"/>
</dbReference>
<reference evidence="7 8" key="1">
    <citation type="submission" date="2019-06" db="EMBL/GenBank/DDBJ databases">
        <title>Sequencing the genomes of 1000 actinobacteria strains.</title>
        <authorList>
            <person name="Klenk H.-P."/>
        </authorList>
    </citation>
    <scope>NUCLEOTIDE SEQUENCE [LARGE SCALE GENOMIC DNA]</scope>
    <source>
        <strain evidence="7 8">DSM 18031</strain>
    </source>
</reference>
<feature type="region of interest" description="Disordered" evidence="5">
    <location>
        <begin position="1"/>
        <end position="25"/>
    </location>
</feature>
<evidence type="ECO:0000313" key="7">
    <source>
        <dbReference type="EMBL" id="TQM61131.1"/>
    </source>
</evidence>
<evidence type="ECO:0000313" key="8">
    <source>
        <dbReference type="Proteomes" id="UP000318331"/>
    </source>
</evidence>
<dbReference type="PIRSF" id="PIRSF006181">
    <property type="entry name" value="EbsC_YbaK"/>
    <property type="match status" value="1"/>
</dbReference>
<dbReference type="NCBIfam" id="TIGR00011">
    <property type="entry name" value="YbaK_EbsC"/>
    <property type="match status" value="1"/>
</dbReference>
<evidence type="ECO:0000256" key="2">
    <source>
        <dbReference type="ARBA" id="ARBA00022917"/>
    </source>
</evidence>
<name>A0A543HS15_9MICO</name>
<dbReference type="SUPFAM" id="SSF55826">
    <property type="entry name" value="YbaK/ProRS associated domain"/>
    <property type="match status" value="1"/>
</dbReference>
<dbReference type="InterPro" id="IPR036754">
    <property type="entry name" value="YbaK/aa-tRNA-synt-asso_dom_sf"/>
</dbReference>
<evidence type="ECO:0000256" key="1">
    <source>
        <dbReference type="ARBA" id="ARBA00009798"/>
    </source>
</evidence>
<dbReference type="GO" id="GO:0006412">
    <property type="term" value="P:translation"/>
    <property type="evidence" value="ECO:0007669"/>
    <property type="project" value="UniProtKB-KW"/>
</dbReference>
<accession>A0A543HS15</accession>
<dbReference type="Gene3D" id="3.90.960.10">
    <property type="entry name" value="YbaK/aminoacyl-tRNA synthetase-associated domain"/>
    <property type="match status" value="1"/>
</dbReference>
<dbReference type="InterPro" id="IPR007214">
    <property type="entry name" value="YbaK/aa-tRNA-synth-assoc-dom"/>
</dbReference>
<dbReference type="OrthoDB" id="9809296at2"/>
<organism evidence="7 8">
    <name type="scientific">Klugiella xanthotipulae</name>
    <dbReference type="NCBI Taxonomy" id="244735"/>
    <lineage>
        <taxon>Bacteria</taxon>
        <taxon>Bacillati</taxon>
        <taxon>Actinomycetota</taxon>
        <taxon>Actinomycetes</taxon>
        <taxon>Micrococcales</taxon>
        <taxon>Microbacteriaceae</taxon>
        <taxon>Klugiella</taxon>
    </lineage>
</organism>
<keyword evidence="3 4" id="KW-0456">Lyase</keyword>
<dbReference type="RefSeq" id="WP_141918245.1">
    <property type="nucleotide sequence ID" value="NZ_BAAAYS010000004.1"/>
</dbReference>
<dbReference type="AlphaFoldDB" id="A0A543HS15"/>
<dbReference type="CDD" id="cd00002">
    <property type="entry name" value="YbaK_deacylase"/>
    <property type="match status" value="1"/>
</dbReference>
<comment type="similarity">
    <text evidence="1 4">Belongs to the prolyl-tRNA editing family. YbaK/EbsC subfamily.</text>
</comment>
<dbReference type="InterPro" id="IPR004369">
    <property type="entry name" value="Prolyl-tRNA_editing_YbaK/EbsC"/>
</dbReference>
<evidence type="ECO:0000256" key="4">
    <source>
        <dbReference type="PIRNR" id="PIRNR006181"/>
    </source>
</evidence>
<keyword evidence="8" id="KW-1185">Reference proteome</keyword>
<evidence type="ECO:0000256" key="3">
    <source>
        <dbReference type="ARBA" id="ARBA00023239"/>
    </source>
</evidence>
<evidence type="ECO:0000256" key="5">
    <source>
        <dbReference type="SAM" id="MobiDB-lite"/>
    </source>
</evidence>
<dbReference type="PANTHER" id="PTHR30411">
    <property type="entry name" value="CYTOPLASMIC PROTEIN"/>
    <property type="match status" value="1"/>
</dbReference>
<dbReference type="EC" id="4.2.-.-" evidence="4"/>
<keyword evidence="2 4" id="KW-0648">Protein biosynthesis</keyword>
<feature type="compositionally biased region" description="Polar residues" evidence="5">
    <location>
        <begin position="8"/>
        <end position="17"/>
    </location>
</feature>
<sequence length="165" mass="17240">MAAKKSAGSRTPATTTLDRLGLPYTPHEYTHDPAVDDYGREAAEALSMPPAQVFKTLLAEVDGQLVVGIVPVNGKLDLKALARAVGGKKAVMANPLLAERKTGYIVGGISPIGQKTSSPTFLDSTAAEHVNVLVSGGRRGLDIEIAVTDLLRATGGILAPIRRTD</sequence>
<dbReference type="EMBL" id="VFPN01000003">
    <property type="protein sequence ID" value="TQM61131.1"/>
    <property type="molecule type" value="Genomic_DNA"/>
</dbReference>
<proteinExistence type="inferred from homology"/>
<protein>
    <recommendedName>
        <fullName evidence="4">Cys-tRNA(Pro)/Cys-tRNA(Cys) deacylase</fullName>
        <ecNumber evidence="4">4.2.-.-</ecNumber>
    </recommendedName>
</protein>